<dbReference type="OrthoDB" id="1452486at2"/>
<evidence type="ECO:0000313" key="3">
    <source>
        <dbReference type="Proteomes" id="UP000182034"/>
    </source>
</evidence>
<dbReference type="Proteomes" id="UP000182034">
    <property type="component" value="Unassembled WGS sequence"/>
</dbReference>
<name>A0A1K2IUZ4_9FLAO</name>
<gene>
    <name evidence="2" type="ORF">SAMN05216324_11586</name>
</gene>
<feature type="transmembrane region" description="Helical" evidence="1">
    <location>
        <begin position="37"/>
        <end position="59"/>
    </location>
</feature>
<keyword evidence="1" id="KW-0812">Transmembrane</keyword>
<reference evidence="3" key="1">
    <citation type="submission" date="2016-10" db="EMBL/GenBank/DDBJ databases">
        <authorList>
            <person name="Varghese N."/>
            <person name="Submissions S."/>
        </authorList>
    </citation>
    <scope>NUCLEOTIDE SEQUENCE [LARGE SCALE GENOMIC DNA]</scope>
    <source>
        <strain evidence="3">SUR2</strain>
    </source>
</reference>
<organism evidence="2 3">
    <name type="scientific">Chryseobacterium limigenitum</name>
    <dbReference type="NCBI Taxonomy" id="1612149"/>
    <lineage>
        <taxon>Bacteria</taxon>
        <taxon>Pseudomonadati</taxon>
        <taxon>Bacteroidota</taxon>
        <taxon>Flavobacteriia</taxon>
        <taxon>Flavobacteriales</taxon>
        <taxon>Weeksellaceae</taxon>
        <taxon>Chryseobacterium group</taxon>
        <taxon>Chryseobacterium</taxon>
    </lineage>
</organism>
<keyword evidence="3" id="KW-1185">Reference proteome</keyword>
<protein>
    <submittedName>
        <fullName evidence="2">Uncharacterized protein</fullName>
    </submittedName>
</protein>
<sequence>MKKIKRAYYYFYYKIYKSIVYTSEMLGGQFLTDFKTIIAIGTLEIWLLLSIGNYFLLITEKSSGQLTIQQPIVFIPLTIIFVLNYFSFIHIDVWKKYNKEFDELPEELNKKGGIIVWSLVALVVINLIFSYYLLFERAKKNHTGPYSKEYIESQRIKDSISDVNHK</sequence>
<feature type="transmembrane region" description="Helical" evidence="1">
    <location>
        <begin position="71"/>
        <end position="94"/>
    </location>
</feature>
<dbReference type="RefSeq" id="WP_139255502.1">
    <property type="nucleotide sequence ID" value="NZ_FPKW01000015.1"/>
</dbReference>
<keyword evidence="1" id="KW-1133">Transmembrane helix</keyword>
<feature type="transmembrane region" description="Helical" evidence="1">
    <location>
        <begin position="12"/>
        <end position="31"/>
    </location>
</feature>
<evidence type="ECO:0000313" key="2">
    <source>
        <dbReference type="EMBL" id="SFZ96090.1"/>
    </source>
</evidence>
<dbReference type="EMBL" id="FPKW01000015">
    <property type="protein sequence ID" value="SFZ96090.1"/>
    <property type="molecule type" value="Genomic_DNA"/>
</dbReference>
<feature type="transmembrane region" description="Helical" evidence="1">
    <location>
        <begin position="114"/>
        <end position="134"/>
    </location>
</feature>
<evidence type="ECO:0000256" key="1">
    <source>
        <dbReference type="SAM" id="Phobius"/>
    </source>
</evidence>
<accession>A0A1K2IUZ4</accession>
<proteinExistence type="predicted"/>
<keyword evidence="1" id="KW-0472">Membrane</keyword>
<dbReference type="AlphaFoldDB" id="A0A1K2IUZ4"/>